<dbReference type="GO" id="GO:0005829">
    <property type="term" value="C:cytosol"/>
    <property type="evidence" value="ECO:0007669"/>
    <property type="project" value="TreeGrafter"/>
</dbReference>
<evidence type="ECO:0000256" key="6">
    <source>
        <dbReference type="ARBA" id="ARBA00023306"/>
    </source>
</evidence>
<dbReference type="PANTHER" id="PTHR34981">
    <property type="entry name" value="CELL DIVISION PROTEIN ZAPA"/>
    <property type="match status" value="1"/>
</dbReference>
<dbReference type="NCBIfam" id="NF010724">
    <property type="entry name" value="PRK14126.1"/>
    <property type="match status" value="1"/>
</dbReference>
<accession>A0A433RY42</accession>
<evidence type="ECO:0000256" key="5">
    <source>
        <dbReference type="ARBA" id="ARBA00023210"/>
    </source>
</evidence>
<keyword evidence="5" id="KW-0717">Septation</keyword>
<evidence type="ECO:0000313" key="12">
    <source>
        <dbReference type="Proteomes" id="UP000288623"/>
    </source>
</evidence>
<evidence type="ECO:0000313" key="11">
    <source>
        <dbReference type="EMBL" id="RUS58192.1"/>
    </source>
</evidence>
<dbReference type="Gene3D" id="6.10.250.790">
    <property type="match status" value="1"/>
</dbReference>
<dbReference type="Pfam" id="PF05164">
    <property type="entry name" value="ZapA"/>
    <property type="match status" value="1"/>
</dbReference>
<dbReference type="PANTHER" id="PTHR34981:SF1">
    <property type="entry name" value="CELL DIVISION PROTEIN ZAPA"/>
    <property type="match status" value="1"/>
</dbReference>
<dbReference type="InterPro" id="IPR036192">
    <property type="entry name" value="Cell_div_ZapA-like_sf"/>
</dbReference>
<keyword evidence="6" id="KW-0131">Cell cycle</keyword>
<keyword evidence="12" id="KW-1185">Reference proteome</keyword>
<feature type="coiled-coil region" evidence="10">
    <location>
        <begin position="60"/>
        <end position="87"/>
    </location>
</feature>
<dbReference type="InterPro" id="IPR007838">
    <property type="entry name" value="Cell_div_ZapA-like"/>
</dbReference>
<proteinExistence type="predicted"/>
<evidence type="ECO:0000256" key="10">
    <source>
        <dbReference type="SAM" id="Coils"/>
    </source>
</evidence>
<organism evidence="11 12">
    <name type="scientific">Candidatus Kurthia intestinigallinarum</name>
    <dbReference type="NCBI Taxonomy" id="1562256"/>
    <lineage>
        <taxon>Bacteria</taxon>
        <taxon>Bacillati</taxon>
        <taxon>Bacillota</taxon>
        <taxon>Bacilli</taxon>
        <taxon>Bacillales</taxon>
        <taxon>Caryophanaceae</taxon>
        <taxon>Kurthia</taxon>
    </lineage>
</organism>
<keyword evidence="3" id="KW-0963">Cytoplasm</keyword>
<dbReference type="EMBL" id="JTFC01000007">
    <property type="protein sequence ID" value="RUS58192.1"/>
    <property type="molecule type" value="Genomic_DNA"/>
</dbReference>
<evidence type="ECO:0000256" key="7">
    <source>
        <dbReference type="ARBA" id="ARBA00024910"/>
    </source>
</evidence>
<dbReference type="GO" id="GO:0043093">
    <property type="term" value="P:FtsZ-dependent cytokinesis"/>
    <property type="evidence" value="ECO:0007669"/>
    <property type="project" value="TreeGrafter"/>
</dbReference>
<keyword evidence="10" id="KW-0175">Coiled coil</keyword>
<dbReference type="Proteomes" id="UP000288623">
    <property type="component" value="Unassembled WGS sequence"/>
</dbReference>
<comment type="caution">
    <text evidence="11">The sequence shown here is derived from an EMBL/GenBank/DDBJ whole genome shotgun (WGS) entry which is preliminary data.</text>
</comment>
<comment type="function">
    <text evidence="7">Activator of cell division through the inhibition of FtsZ GTPase activity, therefore promoting FtsZ assembly into bundles of protofilaments necessary for the formation of the division Z ring. It is recruited early at mid-cell but it is not essential for cell division.</text>
</comment>
<dbReference type="OrthoDB" id="9808604at2"/>
<reference evidence="11 12" key="1">
    <citation type="submission" date="2014-11" db="EMBL/GenBank/DDBJ databases">
        <title>Genome sequence and analysis of novel Kurthia sp.</title>
        <authorList>
            <person name="Lawson J.N."/>
            <person name="Gonzalez J.E."/>
            <person name="Rinauldi L."/>
            <person name="Xuan Z."/>
            <person name="Firman A."/>
            <person name="Shaddox L."/>
            <person name="Trudeau A."/>
            <person name="Shah S."/>
            <person name="Reiman D."/>
        </authorList>
    </citation>
    <scope>NUCLEOTIDE SEQUENCE [LARGE SCALE GENOMIC DNA]</scope>
    <source>
        <strain evidence="11 12">3B1D</strain>
    </source>
</reference>
<dbReference type="GO" id="GO:0000917">
    <property type="term" value="P:division septum assembly"/>
    <property type="evidence" value="ECO:0007669"/>
    <property type="project" value="UniProtKB-KW"/>
</dbReference>
<keyword evidence="4 11" id="KW-0132">Cell division</keyword>
<dbReference type="GO" id="GO:0032153">
    <property type="term" value="C:cell division site"/>
    <property type="evidence" value="ECO:0007669"/>
    <property type="project" value="TreeGrafter"/>
</dbReference>
<evidence type="ECO:0000256" key="4">
    <source>
        <dbReference type="ARBA" id="ARBA00022618"/>
    </source>
</evidence>
<dbReference type="AlphaFoldDB" id="A0A433RY42"/>
<sequence>MSEQRLNRISVNIYGQTYNMVGTESPSHMRHVANTVDEQMRGIRSASPSLDIAKLAVLTAVNAVNDSMNYKQRIEELEAQLKKLKDDVND</sequence>
<dbReference type="SUPFAM" id="SSF102829">
    <property type="entry name" value="Cell division protein ZapA-like"/>
    <property type="match status" value="1"/>
</dbReference>
<evidence type="ECO:0000256" key="1">
    <source>
        <dbReference type="ARBA" id="ARBA00004496"/>
    </source>
</evidence>
<evidence type="ECO:0000256" key="9">
    <source>
        <dbReference type="ARBA" id="ARBA00033158"/>
    </source>
</evidence>
<evidence type="ECO:0000256" key="8">
    <source>
        <dbReference type="ARBA" id="ARBA00026068"/>
    </source>
</evidence>
<dbReference type="GO" id="GO:0030428">
    <property type="term" value="C:cell septum"/>
    <property type="evidence" value="ECO:0007669"/>
    <property type="project" value="TreeGrafter"/>
</dbReference>
<dbReference type="InterPro" id="IPR053712">
    <property type="entry name" value="Bac_CellDiv_Activator"/>
</dbReference>
<evidence type="ECO:0000256" key="2">
    <source>
        <dbReference type="ARBA" id="ARBA00015195"/>
    </source>
</evidence>
<gene>
    <name evidence="11" type="ORF">QI30_01885</name>
</gene>
<dbReference type="GO" id="GO:0000921">
    <property type="term" value="P:septin ring assembly"/>
    <property type="evidence" value="ECO:0007669"/>
    <property type="project" value="TreeGrafter"/>
</dbReference>
<comment type="subcellular location">
    <subcellularLocation>
        <location evidence="1">Cytoplasm</location>
    </subcellularLocation>
</comment>
<evidence type="ECO:0000256" key="3">
    <source>
        <dbReference type="ARBA" id="ARBA00022490"/>
    </source>
</evidence>
<dbReference type="RefSeq" id="WP_126989260.1">
    <property type="nucleotide sequence ID" value="NZ_JTFC01000007.1"/>
</dbReference>
<comment type="subunit">
    <text evidence="8">Homodimer. Interacts with FtsZ.</text>
</comment>
<name>A0A433RY42_9BACL</name>
<protein>
    <recommendedName>
        <fullName evidence="2">Cell division protein ZapA</fullName>
    </recommendedName>
    <alternativeName>
        <fullName evidence="9">Z ring-associated protein ZapA</fullName>
    </alternativeName>
</protein>